<dbReference type="AlphaFoldDB" id="A0A1H3NLC4"/>
<accession>A0A1H3NLC4</accession>
<dbReference type="STRING" id="595670.SAMN05421643_1518"/>
<name>A0A1H3NLC4_9GAMM</name>
<sequence length="43" mass="4983">MALSQFDIIKSLGESIEWFEKELSWGMPIAELRHLTGRIGNFM</sequence>
<evidence type="ECO:0000313" key="1">
    <source>
        <dbReference type="EMBL" id="SDY89757.1"/>
    </source>
</evidence>
<protein>
    <submittedName>
        <fullName evidence="1">Uncharacterized protein</fullName>
    </submittedName>
</protein>
<keyword evidence="2" id="KW-1185">Reference proteome</keyword>
<evidence type="ECO:0000313" key="2">
    <source>
        <dbReference type="Proteomes" id="UP000199035"/>
    </source>
</evidence>
<dbReference type="Proteomes" id="UP000199035">
    <property type="component" value="Unassembled WGS sequence"/>
</dbReference>
<organism evidence="1 2">
    <name type="scientific">Acinetobacter kyonggiensis</name>
    <dbReference type="NCBI Taxonomy" id="595670"/>
    <lineage>
        <taxon>Bacteria</taxon>
        <taxon>Pseudomonadati</taxon>
        <taxon>Pseudomonadota</taxon>
        <taxon>Gammaproteobacteria</taxon>
        <taxon>Moraxellales</taxon>
        <taxon>Moraxellaceae</taxon>
        <taxon>Acinetobacter</taxon>
    </lineage>
</organism>
<dbReference type="EMBL" id="FNPK01000051">
    <property type="protein sequence ID" value="SDY89757.1"/>
    <property type="molecule type" value="Genomic_DNA"/>
</dbReference>
<reference evidence="2" key="1">
    <citation type="submission" date="2016-10" db="EMBL/GenBank/DDBJ databases">
        <authorList>
            <person name="Varghese N."/>
            <person name="Submissions S."/>
        </authorList>
    </citation>
    <scope>NUCLEOTIDE SEQUENCE [LARGE SCALE GENOMIC DNA]</scope>
    <source>
        <strain evidence="2">ANC 5109</strain>
    </source>
</reference>
<dbReference type="RefSeq" id="WP_254894336.1">
    <property type="nucleotide sequence ID" value="NZ_FNPK01000051.1"/>
</dbReference>
<proteinExistence type="predicted"/>
<gene>
    <name evidence="1" type="ORF">SAMN05421643_1518</name>
</gene>